<dbReference type="PANTHER" id="PTHR45661:SF3">
    <property type="entry name" value="IG-LIKE DOMAIN-CONTAINING PROTEIN"/>
    <property type="match status" value="1"/>
</dbReference>
<reference evidence="1" key="2">
    <citation type="journal article" date="2007" name="Science">
        <title>Draft genome sequence of the sexually transmitted pathogen Trichomonas vaginalis.</title>
        <authorList>
            <person name="Carlton J.M."/>
            <person name="Hirt R.P."/>
            <person name="Silva J.C."/>
            <person name="Delcher A.L."/>
            <person name="Schatz M."/>
            <person name="Zhao Q."/>
            <person name="Wortman J.R."/>
            <person name="Bidwell S.L."/>
            <person name="Alsmark U.C.M."/>
            <person name="Besteiro S."/>
            <person name="Sicheritz-Ponten T."/>
            <person name="Noel C.J."/>
            <person name="Dacks J.B."/>
            <person name="Foster P.G."/>
            <person name="Simillion C."/>
            <person name="Van de Peer Y."/>
            <person name="Miranda-Saavedra D."/>
            <person name="Barton G.J."/>
            <person name="Westrop G.D."/>
            <person name="Mueller S."/>
            <person name="Dessi D."/>
            <person name="Fiori P.L."/>
            <person name="Ren Q."/>
            <person name="Paulsen I."/>
            <person name="Zhang H."/>
            <person name="Bastida-Corcuera F.D."/>
            <person name="Simoes-Barbosa A."/>
            <person name="Brown M.T."/>
            <person name="Hayes R.D."/>
            <person name="Mukherjee M."/>
            <person name="Okumura C.Y."/>
            <person name="Schneider R."/>
            <person name="Smith A.J."/>
            <person name="Vanacova S."/>
            <person name="Villalvazo M."/>
            <person name="Haas B.J."/>
            <person name="Pertea M."/>
            <person name="Feldblyum T.V."/>
            <person name="Utterback T.R."/>
            <person name="Shu C.L."/>
            <person name="Osoegawa K."/>
            <person name="de Jong P.J."/>
            <person name="Hrdy I."/>
            <person name="Horvathova L."/>
            <person name="Zubacova Z."/>
            <person name="Dolezal P."/>
            <person name="Malik S.B."/>
            <person name="Logsdon J.M. Jr."/>
            <person name="Henze K."/>
            <person name="Gupta A."/>
            <person name="Wang C.C."/>
            <person name="Dunne R.L."/>
            <person name="Upcroft J.A."/>
            <person name="Upcroft P."/>
            <person name="White O."/>
            <person name="Salzberg S.L."/>
            <person name="Tang P."/>
            <person name="Chiu C.-H."/>
            <person name="Lee Y.-S."/>
            <person name="Embley T.M."/>
            <person name="Coombs G.H."/>
            <person name="Mottram J.C."/>
            <person name="Tachezy J."/>
            <person name="Fraser-Liggett C.M."/>
            <person name="Johnson P.J."/>
        </authorList>
    </citation>
    <scope>NUCLEOTIDE SEQUENCE [LARGE SCALE GENOMIC DNA]</scope>
    <source>
        <strain evidence="1">G3</strain>
    </source>
</reference>
<dbReference type="Gene3D" id="3.80.10.10">
    <property type="entry name" value="Ribonuclease Inhibitor"/>
    <property type="match status" value="2"/>
</dbReference>
<dbReference type="EMBL" id="DS113670">
    <property type="protein sequence ID" value="EAX98578.1"/>
    <property type="molecule type" value="Genomic_DNA"/>
</dbReference>
<dbReference type="Pfam" id="PF13306">
    <property type="entry name" value="LRR_5"/>
    <property type="match status" value="4"/>
</dbReference>
<dbReference type="SMR" id="A2F950"/>
<dbReference type="AlphaFoldDB" id="A2F950"/>
<sequence length="546" mass="59166">MPPEITEIASGAFQSVTNLKRITLPDTVETIRGFKPPYGRAFAYSGIEQIDISTTSKLKIIESDVFLSSKLSYFYFPEFCTSVSAYAFAGCPIIEFSIHPNNKMFKIDKKILYTGENNETLFCVSALTTGTFVIPSFVTIIGEAAMRCVKVSKIIMNDKVKTLNSWCFGETLITEINISNNPITYIGDSNFNGCSQLETVVLPKSLQGLGNQVFSSCSKLKNIVLPEGLKSMRGTVFQSCDSLTKITLPSSLVSIGDGVFAYIPNIEVTSLSSEIVVSNSVLYKDKGASIMAFLGSGNGEDFTIQSSCTSIANKAFASKNIGKVLFSGNTNLVIGEQAFESSTIKSIELPPGLTSISQKAFQFCYSLTKVAFLGNSLTSIPDYCFNQNTQLRTITLPSSIEMIGISSFRYCTSIEDIGLSNLNSLQSIGSQSFSFSGLKTANLGRSVISVGLSSFYKSKISSLSISCDIEQELCSGCDLLSTLNIEEGVTVIKQYSFYECRSLSIFTIPKTLQTISAFAFQSCDSLTEITLSLNCNLNTVVGGLLD</sequence>
<dbReference type="RefSeq" id="XP_001311508.1">
    <property type="nucleotide sequence ID" value="XM_001311507.1"/>
</dbReference>
<proteinExistence type="predicted"/>
<organism evidence="1 2">
    <name type="scientific">Trichomonas vaginalis (strain ATCC PRA-98 / G3)</name>
    <dbReference type="NCBI Taxonomy" id="412133"/>
    <lineage>
        <taxon>Eukaryota</taxon>
        <taxon>Metamonada</taxon>
        <taxon>Parabasalia</taxon>
        <taxon>Trichomonadida</taxon>
        <taxon>Trichomonadidae</taxon>
        <taxon>Trichomonas</taxon>
    </lineage>
</organism>
<dbReference type="InterPro" id="IPR026906">
    <property type="entry name" value="LRR_5"/>
</dbReference>
<evidence type="ECO:0000313" key="1">
    <source>
        <dbReference type="EMBL" id="EAX98578.1"/>
    </source>
</evidence>
<dbReference type="SUPFAM" id="SSF52058">
    <property type="entry name" value="L domain-like"/>
    <property type="match status" value="2"/>
</dbReference>
<name>A2F950_TRIV3</name>
<dbReference type="KEGG" id="tva:4756376"/>
<dbReference type="InterPro" id="IPR053139">
    <property type="entry name" value="Surface_bspA-like"/>
</dbReference>
<evidence type="ECO:0000313" key="2">
    <source>
        <dbReference type="Proteomes" id="UP000001542"/>
    </source>
</evidence>
<protein>
    <submittedName>
        <fullName evidence="1">Surface antigen BspA-like</fullName>
    </submittedName>
</protein>
<dbReference type="VEuPathDB" id="TrichDB:TVAGG3_0641760"/>
<dbReference type="PANTHER" id="PTHR45661">
    <property type="entry name" value="SURFACE ANTIGEN"/>
    <property type="match status" value="1"/>
</dbReference>
<dbReference type="OrthoDB" id="5917255at2759"/>
<dbReference type="InParanoid" id="A2F950"/>
<reference evidence="1" key="1">
    <citation type="submission" date="2006-10" db="EMBL/GenBank/DDBJ databases">
        <authorList>
            <person name="Amadeo P."/>
            <person name="Zhao Q."/>
            <person name="Wortman J."/>
            <person name="Fraser-Liggett C."/>
            <person name="Carlton J."/>
        </authorList>
    </citation>
    <scope>NUCLEOTIDE SEQUENCE</scope>
    <source>
        <strain evidence="1">G3</strain>
    </source>
</reference>
<dbReference type="STRING" id="5722.A2F950"/>
<dbReference type="Proteomes" id="UP000001542">
    <property type="component" value="Unassembled WGS sequence"/>
</dbReference>
<dbReference type="InterPro" id="IPR032675">
    <property type="entry name" value="LRR_dom_sf"/>
</dbReference>
<keyword evidence="2" id="KW-1185">Reference proteome</keyword>
<gene>
    <name evidence="1" type="ORF">TVAG_429320</name>
</gene>
<accession>A2F950</accession>
<dbReference type="VEuPathDB" id="TrichDB:TVAG_429320"/>